<dbReference type="SUPFAM" id="SSF51735">
    <property type="entry name" value="NAD(P)-binding Rossmann-fold domains"/>
    <property type="match status" value="1"/>
</dbReference>
<protein>
    <submittedName>
        <fullName evidence="1">Uncharacterized protein</fullName>
    </submittedName>
</protein>
<organism evidence="1 2">
    <name type="scientific">Alectoria fallacina</name>
    <dbReference type="NCBI Taxonomy" id="1903189"/>
    <lineage>
        <taxon>Eukaryota</taxon>
        <taxon>Fungi</taxon>
        <taxon>Dikarya</taxon>
        <taxon>Ascomycota</taxon>
        <taxon>Pezizomycotina</taxon>
        <taxon>Lecanoromycetes</taxon>
        <taxon>OSLEUM clade</taxon>
        <taxon>Lecanoromycetidae</taxon>
        <taxon>Lecanorales</taxon>
        <taxon>Lecanorineae</taxon>
        <taxon>Parmeliaceae</taxon>
        <taxon>Alectoria</taxon>
    </lineage>
</organism>
<dbReference type="InterPro" id="IPR036291">
    <property type="entry name" value="NAD(P)-bd_dom_sf"/>
</dbReference>
<gene>
    <name evidence="1" type="ORF">ALECFALPRED_004202</name>
</gene>
<dbReference type="PANTHER" id="PTHR43647:SF4">
    <property type="entry name" value="KETOREDUCTASE (KR) DOMAIN-CONTAINING PROTEIN"/>
    <property type="match status" value="1"/>
</dbReference>
<dbReference type="AlphaFoldDB" id="A0A8H3EM00"/>
<evidence type="ECO:0000313" key="1">
    <source>
        <dbReference type="EMBL" id="CAF9908025.1"/>
    </source>
</evidence>
<name>A0A8H3EM00_9LECA</name>
<evidence type="ECO:0000313" key="2">
    <source>
        <dbReference type="Proteomes" id="UP000664203"/>
    </source>
</evidence>
<dbReference type="GO" id="GO:0005789">
    <property type="term" value="C:endoplasmic reticulum membrane"/>
    <property type="evidence" value="ECO:0007669"/>
    <property type="project" value="TreeGrafter"/>
</dbReference>
<comment type="caution">
    <text evidence="1">The sequence shown here is derived from an EMBL/GenBank/DDBJ whole genome shotgun (WGS) entry which is preliminary data.</text>
</comment>
<dbReference type="GO" id="GO:0000253">
    <property type="term" value="F:3-beta-hydroxysteroid 3-dehydrogenase (NADP+) activity"/>
    <property type="evidence" value="ECO:0007669"/>
    <property type="project" value="TreeGrafter"/>
</dbReference>
<dbReference type="Proteomes" id="UP000664203">
    <property type="component" value="Unassembled WGS sequence"/>
</dbReference>
<proteinExistence type="predicted"/>
<dbReference type="Gene3D" id="3.40.50.720">
    <property type="entry name" value="NAD(P)-binding Rossmann-like Domain"/>
    <property type="match status" value="1"/>
</dbReference>
<dbReference type="OrthoDB" id="191139at2759"/>
<dbReference type="GO" id="GO:0005811">
    <property type="term" value="C:lipid droplet"/>
    <property type="evidence" value="ECO:0007669"/>
    <property type="project" value="TreeGrafter"/>
</dbReference>
<dbReference type="InterPro" id="IPR051593">
    <property type="entry name" value="Ergosterol_Biosynth_ERG27"/>
</dbReference>
<dbReference type="PANTHER" id="PTHR43647">
    <property type="entry name" value="DEHYDROGENASE"/>
    <property type="match status" value="1"/>
</dbReference>
<sequence length="207" mass="22266">MTGTIIITGANGSLAVPAVQCLLSNYPKYTTVLTVRNTLDADVNTKKLRETLKQYLDADTSIRKLDLADLSAVHDFASTVAAEIADVSDADITVDGYEKTFQVIHLAQAALVLRLLGSFGSNGGRIVLFSSDAHWPRKNSLEKYPPAIPDDLKMLVKPAVDEPSDNFGRGFQRYAVSKLADASVGLVAGTDDGVHDDSTEEEFCACD</sequence>
<reference evidence="1" key="1">
    <citation type="submission" date="2021-03" db="EMBL/GenBank/DDBJ databases">
        <authorList>
            <person name="Tagirdzhanova G."/>
        </authorList>
    </citation>
    <scope>NUCLEOTIDE SEQUENCE</scope>
</reference>
<keyword evidence="2" id="KW-1185">Reference proteome</keyword>
<dbReference type="GO" id="GO:0005741">
    <property type="term" value="C:mitochondrial outer membrane"/>
    <property type="evidence" value="ECO:0007669"/>
    <property type="project" value="TreeGrafter"/>
</dbReference>
<accession>A0A8H3EM00</accession>
<dbReference type="EMBL" id="CAJPDR010000026">
    <property type="protein sequence ID" value="CAF9908025.1"/>
    <property type="molecule type" value="Genomic_DNA"/>
</dbReference>